<keyword evidence="3" id="KW-1185">Reference proteome</keyword>
<evidence type="ECO:0000259" key="1">
    <source>
        <dbReference type="Pfam" id="PF02342"/>
    </source>
</evidence>
<evidence type="ECO:0000313" key="2">
    <source>
        <dbReference type="EMBL" id="PKV82328.1"/>
    </source>
</evidence>
<sequence length="174" mass="18868">MTQAITHLSIGLGWDPAHANGLHPRRKDIDLNVAALSFAGENFVDVAFHEQLTSRDGALRHLGDSVTGEGDGDNEVIVVDLALLDPVVTTIVFLVTSYTGQRFDQIANGFCRVVDNVTGIELVRIDLDSVGAHTGLVVGKLHRPYQDWAFTLIGQPIIAQHVVNAVPQLSVYLH</sequence>
<dbReference type="AlphaFoldDB" id="A0A2N3VL35"/>
<dbReference type="CDD" id="cd06974">
    <property type="entry name" value="TerD_like"/>
    <property type="match status" value="1"/>
</dbReference>
<dbReference type="InterPro" id="IPR051324">
    <property type="entry name" value="Stress/Tellurium_Resist"/>
</dbReference>
<dbReference type="PANTHER" id="PTHR32097">
    <property type="entry name" value="CAMP-BINDING PROTEIN 1-RELATED"/>
    <property type="match status" value="1"/>
</dbReference>
<reference evidence="2 3" key="1">
    <citation type="submission" date="2017-12" db="EMBL/GenBank/DDBJ databases">
        <title>Sequencing the genomes of 1000 Actinobacteria strains.</title>
        <authorList>
            <person name="Klenk H.-P."/>
        </authorList>
    </citation>
    <scope>NUCLEOTIDE SEQUENCE [LARGE SCALE GENOMIC DNA]</scope>
    <source>
        <strain evidence="2 3">DSM 44489</strain>
    </source>
</reference>
<dbReference type="OrthoDB" id="56224at2"/>
<dbReference type="EMBL" id="PJMW01000002">
    <property type="protein sequence ID" value="PKV82328.1"/>
    <property type="molecule type" value="Genomic_DNA"/>
</dbReference>
<dbReference type="Gene3D" id="2.60.60.30">
    <property type="entry name" value="sav2460 like domains"/>
    <property type="match status" value="1"/>
</dbReference>
<dbReference type="Proteomes" id="UP000233766">
    <property type="component" value="Unassembled WGS sequence"/>
</dbReference>
<dbReference type="PANTHER" id="PTHR32097:SF17">
    <property type="entry name" value="CAMP-BINDING PROTEIN 1-RELATED"/>
    <property type="match status" value="1"/>
</dbReference>
<comment type="caution">
    <text evidence="2">The sequence shown here is derived from an EMBL/GenBank/DDBJ whole genome shotgun (WGS) entry which is preliminary data.</text>
</comment>
<organism evidence="2 3">
    <name type="scientific">Nocardia fluminea</name>
    <dbReference type="NCBI Taxonomy" id="134984"/>
    <lineage>
        <taxon>Bacteria</taxon>
        <taxon>Bacillati</taxon>
        <taxon>Actinomycetota</taxon>
        <taxon>Actinomycetes</taxon>
        <taxon>Mycobacteriales</taxon>
        <taxon>Nocardiaceae</taxon>
        <taxon>Nocardia</taxon>
    </lineage>
</organism>
<protein>
    <submittedName>
        <fullName evidence="2">Tellurium resistance protein TerZ</fullName>
    </submittedName>
</protein>
<feature type="domain" description="TerD" evidence="1">
    <location>
        <begin position="4"/>
        <end position="156"/>
    </location>
</feature>
<dbReference type="Pfam" id="PF02342">
    <property type="entry name" value="TerD"/>
    <property type="match status" value="1"/>
</dbReference>
<dbReference type="InterPro" id="IPR003325">
    <property type="entry name" value="TerD"/>
</dbReference>
<evidence type="ECO:0000313" key="3">
    <source>
        <dbReference type="Proteomes" id="UP000233766"/>
    </source>
</evidence>
<gene>
    <name evidence="2" type="ORF">ATK86_6815</name>
</gene>
<accession>A0A2N3VL35</accession>
<proteinExistence type="predicted"/>
<name>A0A2N3VL35_9NOCA</name>